<dbReference type="EMBL" id="KZ502565">
    <property type="protein sequence ID" value="PKU75847.1"/>
    <property type="molecule type" value="Genomic_DNA"/>
</dbReference>
<proteinExistence type="predicted"/>
<sequence>MIGACCWKGNHLSPLSCISLAESHKSVELLNLAKREKWRIFSFKPGAPRPFVVLLFAWNIAEVLRDSREEKLQSDGGEQHSATNTRLSAFLLQEFRIPGFLLLSYSDGKPRVETPSSASWHSHSSLSPPLRLLEIGQTQRPNPSSCSGDLAEVEAPPPDAVLLKLPFPYPFARRRHPYRGESSSIWEIELDGFRYPKRKGNAPPPFRGIISSFGYLIHDGSKESKEEISKESKEDRSKESKGESSKESKEESSKESKNKNSKES</sequence>
<reference evidence="2 3" key="2">
    <citation type="journal article" date="2017" name="Nature">
        <title>The Apostasia genome and the evolution of orchids.</title>
        <authorList>
            <person name="Zhang G.Q."/>
            <person name="Liu K.W."/>
            <person name="Li Z."/>
            <person name="Lohaus R."/>
            <person name="Hsiao Y.Y."/>
            <person name="Niu S.C."/>
            <person name="Wang J.Y."/>
            <person name="Lin Y.C."/>
            <person name="Xu Q."/>
            <person name="Chen L.J."/>
            <person name="Yoshida K."/>
            <person name="Fujiwara S."/>
            <person name="Wang Z.W."/>
            <person name="Zhang Y.Q."/>
            <person name="Mitsuda N."/>
            <person name="Wang M."/>
            <person name="Liu G.H."/>
            <person name="Pecoraro L."/>
            <person name="Huang H.X."/>
            <person name="Xiao X.J."/>
            <person name="Lin M."/>
            <person name="Wu X.Y."/>
            <person name="Wu W.L."/>
            <person name="Chen Y.Y."/>
            <person name="Chang S.B."/>
            <person name="Sakamoto S."/>
            <person name="Ohme-Takagi M."/>
            <person name="Yagi M."/>
            <person name="Zeng S.J."/>
            <person name="Shen C.Y."/>
            <person name="Yeh C.M."/>
            <person name="Luo Y.B."/>
            <person name="Tsai W.C."/>
            <person name="Van de Peer Y."/>
            <person name="Liu Z.J."/>
        </authorList>
    </citation>
    <scope>NUCLEOTIDE SEQUENCE [LARGE SCALE GENOMIC DNA]</scope>
    <source>
        <tissue evidence="2">The whole plant</tissue>
    </source>
</reference>
<evidence type="ECO:0000313" key="2">
    <source>
        <dbReference type="EMBL" id="PKU75847.1"/>
    </source>
</evidence>
<keyword evidence="3" id="KW-1185">Reference proteome</keyword>
<feature type="region of interest" description="Disordered" evidence="1">
    <location>
        <begin position="221"/>
        <end position="264"/>
    </location>
</feature>
<evidence type="ECO:0000256" key="1">
    <source>
        <dbReference type="SAM" id="MobiDB-lite"/>
    </source>
</evidence>
<evidence type="ECO:0000313" key="3">
    <source>
        <dbReference type="Proteomes" id="UP000233837"/>
    </source>
</evidence>
<protein>
    <submittedName>
        <fullName evidence="2">Uncharacterized protein</fullName>
    </submittedName>
</protein>
<organism evidence="2 3">
    <name type="scientific">Dendrobium catenatum</name>
    <dbReference type="NCBI Taxonomy" id="906689"/>
    <lineage>
        <taxon>Eukaryota</taxon>
        <taxon>Viridiplantae</taxon>
        <taxon>Streptophyta</taxon>
        <taxon>Embryophyta</taxon>
        <taxon>Tracheophyta</taxon>
        <taxon>Spermatophyta</taxon>
        <taxon>Magnoliopsida</taxon>
        <taxon>Liliopsida</taxon>
        <taxon>Asparagales</taxon>
        <taxon>Orchidaceae</taxon>
        <taxon>Epidendroideae</taxon>
        <taxon>Malaxideae</taxon>
        <taxon>Dendrobiinae</taxon>
        <taxon>Dendrobium</taxon>
    </lineage>
</organism>
<dbReference type="AlphaFoldDB" id="A0A2I0WJL1"/>
<reference evidence="2 3" key="1">
    <citation type="journal article" date="2016" name="Sci. Rep.">
        <title>The Dendrobium catenatum Lindl. genome sequence provides insights into polysaccharide synthase, floral development and adaptive evolution.</title>
        <authorList>
            <person name="Zhang G.Q."/>
            <person name="Xu Q."/>
            <person name="Bian C."/>
            <person name="Tsai W.C."/>
            <person name="Yeh C.M."/>
            <person name="Liu K.W."/>
            <person name="Yoshida K."/>
            <person name="Zhang L.S."/>
            <person name="Chang S.B."/>
            <person name="Chen F."/>
            <person name="Shi Y."/>
            <person name="Su Y.Y."/>
            <person name="Zhang Y.Q."/>
            <person name="Chen L.J."/>
            <person name="Yin Y."/>
            <person name="Lin M."/>
            <person name="Huang H."/>
            <person name="Deng H."/>
            <person name="Wang Z.W."/>
            <person name="Zhu S.L."/>
            <person name="Zhao X."/>
            <person name="Deng C."/>
            <person name="Niu S.C."/>
            <person name="Huang J."/>
            <person name="Wang M."/>
            <person name="Liu G.H."/>
            <person name="Yang H.J."/>
            <person name="Xiao X.J."/>
            <person name="Hsiao Y.Y."/>
            <person name="Wu W.L."/>
            <person name="Chen Y.Y."/>
            <person name="Mitsuda N."/>
            <person name="Ohme-Takagi M."/>
            <person name="Luo Y.B."/>
            <person name="Van de Peer Y."/>
            <person name="Liu Z.J."/>
        </authorList>
    </citation>
    <scope>NUCLEOTIDE SEQUENCE [LARGE SCALE GENOMIC DNA]</scope>
    <source>
        <tissue evidence="2">The whole plant</tissue>
    </source>
</reference>
<dbReference type="Proteomes" id="UP000233837">
    <property type="component" value="Unassembled WGS sequence"/>
</dbReference>
<gene>
    <name evidence="2" type="ORF">MA16_Dca023363</name>
</gene>
<name>A0A2I0WJL1_9ASPA</name>
<accession>A0A2I0WJL1</accession>